<keyword evidence="1" id="KW-0472">Membrane</keyword>
<gene>
    <name evidence="2" type="ORF">CEXT_405471</name>
</gene>
<evidence type="ECO:0000256" key="1">
    <source>
        <dbReference type="SAM" id="Phobius"/>
    </source>
</evidence>
<evidence type="ECO:0000313" key="3">
    <source>
        <dbReference type="Proteomes" id="UP001054945"/>
    </source>
</evidence>
<accession>A0AAV4NVM7</accession>
<dbReference type="Proteomes" id="UP001054945">
    <property type="component" value="Unassembled WGS sequence"/>
</dbReference>
<name>A0AAV4NVM7_CAEEX</name>
<evidence type="ECO:0000313" key="2">
    <source>
        <dbReference type="EMBL" id="GIX88350.1"/>
    </source>
</evidence>
<dbReference type="AlphaFoldDB" id="A0AAV4NVM7"/>
<organism evidence="2 3">
    <name type="scientific">Caerostris extrusa</name>
    <name type="common">Bark spider</name>
    <name type="synonym">Caerostris bankana</name>
    <dbReference type="NCBI Taxonomy" id="172846"/>
    <lineage>
        <taxon>Eukaryota</taxon>
        <taxon>Metazoa</taxon>
        <taxon>Ecdysozoa</taxon>
        <taxon>Arthropoda</taxon>
        <taxon>Chelicerata</taxon>
        <taxon>Arachnida</taxon>
        <taxon>Araneae</taxon>
        <taxon>Araneomorphae</taxon>
        <taxon>Entelegynae</taxon>
        <taxon>Araneoidea</taxon>
        <taxon>Araneidae</taxon>
        <taxon>Caerostris</taxon>
    </lineage>
</organism>
<keyword evidence="1" id="KW-0812">Transmembrane</keyword>
<reference evidence="2 3" key="1">
    <citation type="submission" date="2021-06" db="EMBL/GenBank/DDBJ databases">
        <title>Caerostris extrusa draft genome.</title>
        <authorList>
            <person name="Kono N."/>
            <person name="Arakawa K."/>
        </authorList>
    </citation>
    <scope>NUCLEOTIDE SEQUENCE [LARGE SCALE GENOMIC DNA]</scope>
</reference>
<feature type="transmembrane region" description="Helical" evidence="1">
    <location>
        <begin position="69"/>
        <end position="90"/>
    </location>
</feature>
<comment type="caution">
    <text evidence="2">The sequence shown here is derived from an EMBL/GenBank/DDBJ whole genome shotgun (WGS) entry which is preliminary data.</text>
</comment>
<keyword evidence="1" id="KW-1133">Transmembrane helix</keyword>
<keyword evidence="3" id="KW-1185">Reference proteome</keyword>
<sequence>MKSVFNFLKRAPITRLHRHPSKAEGSSEAPLKVVKVSFYEFPVKTNRSSQIAFLVEYLFTAVLMDKNKILFHVSLSAVVNAGVLLALNVLNSRGKKQ</sequence>
<protein>
    <submittedName>
        <fullName evidence="2">Uncharacterized protein</fullName>
    </submittedName>
</protein>
<dbReference type="EMBL" id="BPLR01021312">
    <property type="protein sequence ID" value="GIX88350.1"/>
    <property type="molecule type" value="Genomic_DNA"/>
</dbReference>
<proteinExistence type="predicted"/>